<name>A0A371Z000_9PROT</name>
<keyword evidence="2" id="KW-1185">Reference proteome</keyword>
<organism evidence="1 2">
    <name type="scientific">Komagataeibacter melaceti</name>
    <dbReference type="NCBI Taxonomy" id="2766577"/>
    <lineage>
        <taxon>Bacteria</taxon>
        <taxon>Pseudomonadati</taxon>
        <taxon>Pseudomonadota</taxon>
        <taxon>Alphaproteobacteria</taxon>
        <taxon>Acetobacterales</taxon>
        <taxon>Acetobacteraceae</taxon>
        <taxon>Komagataeibacter</taxon>
    </lineage>
</organism>
<dbReference type="Proteomes" id="UP000262371">
    <property type="component" value="Unassembled WGS sequence"/>
</dbReference>
<dbReference type="EMBL" id="QUWV01000071">
    <property type="protein sequence ID" value="RFD19824.1"/>
    <property type="molecule type" value="Genomic_DNA"/>
</dbReference>
<protein>
    <submittedName>
        <fullName evidence="1">Nitrogen fixation protein NifQ</fullName>
    </submittedName>
</protein>
<proteinExistence type="predicted"/>
<dbReference type="GO" id="GO:0009399">
    <property type="term" value="P:nitrogen fixation"/>
    <property type="evidence" value="ECO:0007669"/>
    <property type="project" value="InterPro"/>
</dbReference>
<reference evidence="1 2" key="1">
    <citation type="submission" date="2018-08" db="EMBL/GenBank/DDBJ databases">
        <title>Komagataeibacter sp. AV 382.</title>
        <authorList>
            <person name="Skraban J."/>
            <person name="Trcek J."/>
        </authorList>
    </citation>
    <scope>NUCLEOTIDE SEQUENCE [LARGE SCALE GENOMIC DNA]</scope>
    <source>
        <strain evidence="1 2">AV 382</strain>
    </source>
</reference>
<dbReference type="Pfam" id="PF04891">
    <property type="entry name" value="NifQ"/>
    <property type="match status" value="1"/>
</dbReference>
<dbReference type="OrthoDB" id="192277at2"/>
<dbReference type="RefSeq" id="WP_116703132.1">
    <property type="nucleotide sequence ID" value="NZ_QUWV01000071.1"/>
</dbReference>
<sequence>MQATDIYGWLMAGSAGGECDQFDAHVVASILALSLVQARERSVPLAQLTGLGGRDMVELVGRTLPGAKERFERLAEMPAPEMDATEAALRDLLRRGNCSDDATWGQLLAALIARRAMEPNHLWQDLGLRHRRELSWLLERHFEPLARRNSADMKWKKFFFRLICRDEGYSICTTPVCDECDDFDQCFGEEDGESLLARIAAGKAA</sequence>
<comment type="caution">
    <text evidence="1">The sequence shown here is derived from an EMBL/GenBank/DDBJ whole genome shotgun (WGS) entry which is preliminary data.</text>
</comment>
<accession>A0A371Z000</accession>
<dbReference type="InterPro" id="IPR006975">
    <property type="entry name" value="NifQ"/>
</dbReference>
<dbReference type="GO" id="GO:0030151">
    <property type="term" value="F:molybdenum ion binding"/>
    <property type="evidence" value="ECO:0007669"/>
    <property type="project" value="InterPro"/>
</dbReference>
<evidence type="ECO:0000313" key="2">
    <source>
        <dbReference type="Proteomes" id="UP000262371"/>
    </source>
</evidence>
<dbReference type="AlphaFoldDB" id="A0A371Z000"/>
<evidence type="ECO:0000313" key="1">
    <source>
        <dbReference type="EMBL" id="RFD19824.1"/>
    </source>
</evidence>
<gene>
    <name evidence="1" type="ORF">DY926_09370</name>
</gene>